<evidence type="ECO:0000313" key="10">
    <source>
        <dbReference type="EMBL" id="GEA61874.1"/>
    </source>
</evidence>
<feature type="domain" description="Chromosome partition protein MukF winged-helix" evidence="7">
    <location>
        <begin position="25"/>
        <end position="138"/>
    </location>
</feature>
<dbReference type="Gene3D" id="1.20.58.590">
    <property type="entry name" value="Chromosome partition protein MukF, middle domain"/>
    <property type="match status" value="1"/>
</dbReference>
<dbReference type="OrthoDB" id="6450805at2"/>
<dbReference type="InterPro" id="IPR036141">
    <property type="entry name" value="MukF_M_sp"/>
</dbReference>
<dbReference type="Pfam" id="PF17192">
    <property type="entry name" value="MukF_M"/>
    <property type="match status" value="1"/>
</dbReference>
<dbReference type="Pfam" id="PF17193">
    <property type="entry name" value="MukF_C"/>
    <property type="match status" value="1"/>
</dbReference>
<evidence type="ECO:0000256" key="6">
    <source>
        <dbReference type="ARBA" id="ARBA00023306"/>
    </source>
</evidence>
<dbReference type="GO" id="GO:0030261">
    <property type="term" value="P:chromosome condensation"/>
    <property type="evidence" value="ECO:0007669"/>
    <property type="project" value="UniProtKB-KW"/>
</dbReference>
<organism evidence="10 11">
    <name type="scientific">Vibrio comitans NBRC 102076</name>
    <dbReference type="NCBI Taxonomy" id="1219078"/>
    <lineage>
        <taxon>Bacteria</taxon>
        <taxon>Pseudomonadati</taxon>
        <taxon>Pseudomonadota</taxon>
        <taxon>Gammaproteobacteria</taxon>
        <taxon>Vibrionales</taxon>
        <taxon>Vibrionaceae</taxon>
        <taxon>Vibrio</taxon>
    </lineage>
</organism>
<keyword evidence="1" id="KW-0963">Cytoplasm</keyword>
<evidence type="ECO:0000256" key="5">
    <source>
        <dbReference type="ARBA" id="ARBA00023067"/>
    </source>
</evidence>
<evidence type="ECO:0000259" key="7">
    <source>
        <dbReference type="Pfam" id="PF03882"/>
    </source>
</evidence>
<dbReference type="AlphaFoldDB" id="A0A4Y3ISN1"/>
<evidence type="ECO:0000256" key="2">
    <source>
        <dbReference type="ARBA" id="ARBA00022618"/>
    </source>
</evidence>
<dbReference type="SUPFAM" id="SSF46785">
    <property type="entry name" value="Winged helix' DNA-binding domain"/>
    <property type="match status" value="1"/>
</dbReference>
<dbReference type="SUPFAM" id="SSF140570">
    <property type="entry name" value="MukF C-terminal domain-like"/>
    <property type="match status" value="1"/>
</dbReference>
<dbReference type="Pfam" id="PF03882">
    <property type="entry name" value="WHD_KicB"/>
    <property type="match status" value="1"/>
</dbReference>
<evidence type="ECO:0000313" key="11">
    <source>
        <dbReference type="Proteomes" id="UP000318242"/>
    </source>
</evidence>
<accession>A0A4Y3ISN1</accession>
<protein>
    <submittedName>
        <fullName evidence="10">Chromosome partition protein MukF</fullName>
    </submittedName>
</protein>
<keyword evidence="6" id="KW-0131">Cell cycle</keyword>
<dbReference type="GO" id="GO:0051301">
    <property type="term" value="P:cell division"/>
    <property type="evidence" value="ECO:0007669"/>
    <property type="project" value="UniProtKB-KW"/>
</dbReference>
<name>A0A4Y3ISN1_9VIBR</name>
<dbReference type="Gene3D" id="1.10.10.10">
    <property type="entry name" value="Winged helix-like DNA-binding domain superfamily/Winged helix DNA-binding domain"/>
    <property type="match status" value="1"/>
</dbReference>
<proteinExistence type="predicted"/>
<comment type="caution">
    <text evidence="10">The sequence shown here is derived from an EMBL/GenBank/DDBJ whole genome shotgun (WGS) entry which is preliminary data.</text>
</comment>
<feature type="domain" description="Chromosome partition protein MukF middle" evidence="8">
    <location>
        <begin position="142"/>
        <end position="302"/>
    </location>
</feature>
<dbReference type="CDD" id="cd16337">
    <property type="entry name" value="MukF_C"/>
    <property type="match status" value="1"/>
</dbReference>
<dbReference type="InterPro" id="IPR033440">
    <property type="entry name" value="MukF_M"/>
</dbReference>
<evidence type="ECO:0000259" key="8">
    <source>
        <dbReference type="Pfam" id="PF17192"/>
    </source>
</evidence>
<dbReference type="InterPro" id="IPR036390">
    <property type="entry name" value="WH_DNA-bd_sf"/>
</dbReference>
<reference evidence="10 11" key="1">
    <citation type="submission" date="2019-06" db="EMBL/GenBank/DDBJ databases">
        <title>Whole genome shotgun sequence of Vibrio comitans NBRC 102076.</title>
        <authorList>
            <person name="Hosoyama A."/>
            <person name="Uohara A."/>
            <person name="Ohji S."/>
            <person name="Ichikawa N."/>
        </authorList>
    </citation>
    <scope>NUCLEOTIDE SEQUENCE [LARGE SCALE GENOMIC DNA]</scope>
    <source>
        <strain evidence="10 11">NBRC 102076</strain>
    </source>
</reference>
<gene>
    <name evidence="10" type="primary">mukF</name>
    <name evidence="10" type="ORF">VCO01S_30670</name>
</gene>
<dbReference type="InterPro" id="IPR038198">
    <property type="entry name" value="MukF_C_sf"/>
</dbReference>
<keyword evidence="3" id="KW-0159">Chromosome partition</keyword>
<dbReference type="InterPro" id="IPR036388">
    <property type="entry name" value="WH-like_DNA-bd_sf"/>
</dbReference>
<evidence type="ECO:0000256" key="4">
    <source>
        <dbReference type="ARBA" id="ARBA00022837"/>
    </source>
</evidence>
<dbReference type="GO" id="GO:0007059">
    <property type="term" value="P:chromosome segregation"/>
    <property type="evidence" value="ECO:0007669"/>
    <property type="project" value="UniProtKB-KW"/>
</dbReference>
<dbReference type="EMBL" id="BJLH01000014">
    <property type="protein sequence ID" value="GEA61874.1"/>
    <property type="molecule type" value="Genomic_DNA"/>
</dbReference>
<keyword evidence="5" id="KW-0226">DNA condensation</keyword>
<evidence type="ECO:0000256" key="1">
    <source>
        <dbReference type="ARBA" id="ARBA00022490"/>
    </source>
</evidence>
<sequence length="461" mass="52185">MGSEGTTVGNWMSQLSQEGQQNDQVTVDELVGWVKQHDFSLNLSSEHLSFLVGIALLSQERFDEELGEGELHDAFAIVQREFNGTESSGNAAFKANNAINSLVAQRLLSRFTSEGQEGSSIYRLSPLAVGISEYYLRHRQFSKLKLSIQLTLAGKELTNVVNIAEEEPSSEGWRRDVYGTLKFSVAEIFDQIDLNQRVMDEEQGQVKTQIAELLNQDWREAISQCEHLLSATSNTLTELQSSLQAAGDELQSQLLTLQQVVYGNEELDYIDAVLFSLQVKLDRIISWGQQSIDLWIGYDRHVHKFIRTAIDMDKNRAFSQRLRQSIQDFGSSSWLLTFADAERLRDLRDESMVLKNDEALGELPPEVEYQEMLQVTNELAEQVKGMLKNHKNQGAKIDLGEVLRNYLATHPQASHFDLARMVVDQAVRLGYSEQDYAAIQPDWQSINEYGAKVQANVINKF</sequence>
<dbReference type="Proteomes" id="UP000318242">
    <property type="component" value="Unassembled WGS sequence"/>
</dbReference>
<keyword evidence="11" id="KW-1185">Reference proteome</keyword>
<evidence type="ECO:0000259" key="9">
    <source>
        <dbReference type="Pfam" id="PF17193"/>
    </source>
</evidence>
<keyword evidence="4" id="KW-0106">Calcium</keyword>
<dbReference type="Gene3D" id="1.10.225.40">
    <property type="entry name" value="MukF, C-terminal domain"/>
    <property type="match status" value="1"/>
</dbReference>
<keyword evidence="2" id="KW-0132">Cell division</keyword>
<feature type="domain" description="Chromosome partition protein MukF C-terminal" evidence="9">
    <location>
        <begin position="304"/>
        <end position="461"/>
    </location>
</feature>
<dbReference type="InterPro" id="IPR033439">
    <property type="entry name" value="MukF_WHTH"/>
</dbReference>
<evidence type="ECO:0000256" key="3">
    <source>
        <dbReference type="ARBA" id="ARBA00022829"/>
    </source>
</evidence>
<dbReference type="InterPro" id="IPR033441">
    <property type="entry name" value="MukF_C"/>
</dbReference>
<dbReference type="NCBIfam" id="NF003615">
    <property type="entry name" value="PRK05260.1"/>
    <property type="match status" value="1"/>
</dbReference>